<evidence type="ECO:0000256" key="3">
    <source>
        <dbReference type="ARBA" id="ARBA00022801"/>
    </source>
</evidence>
<evidence type="ECO:0000256" key="1">
    <source>
        <dbReference type="ARBA" id="ARBA00022670"/>
    </source>
</evidence>
<accession>A0AAJ1BIX6</accession>
<keyword evidence="7" id="KW-0732">Signal</keyword>
<evidence type="ECO:0000256" key="4">
    <source>
        <dbReference type="ARBA" id="ARBA00022833"/>
    </source>
</evidence>
<gene>
    <name evidence="9" type="ORF">MJ923_15070</name>
</gene>
<dbReference type="InterPro" id="IPR051156">
    <property type="entry name" value="Mito/Outer_Membr_Metalloprot"/>
</dbReference>
<dbReference type="Proteomes" id="UP001297581">
    <property type="component" value="Unassembled WGS sequence"/>
</dbReference>
<dbReference type="Gene3D" id="3.30.2010.10">
    <property type="entry name" value="Metalloproteases ('zincins'), catalytic domain"/>
    <property type="match status" value="1"/>
</dbReference>
<evidence type="ECO:0000256" key="6">
    <source>
        <dbReference type="RuleBase" id="RU003983"/>
    </source>
</evidence>
<dbReference type="PANTHER" id="PTHR22726">
    <property type="entry name" value="METALLOENDOPEPTIDASE OMA1"/>
    <property type="match status" value="1"/>
</dbReference>
<comment type="caution">
    <text evidence="9">The sequence shown here is derived from an EMBL/GenBank/DDBJ whole genome shotgun (WGS) entry which is preliminary data.</text>
</comment>
<feature type="chain" id="PRO_5042557554" evidence="7">
    <location>
        <begin position="21"/>
        <end position="266"/>
    </location>
</feature>
<dbReference type="CDD" id="cd07331">
    <property type="entry name" value="M48C_Oma1_like"/>
    <property type="match status" value="1"/>
</dbReference>
<proteinExistence type="inferred from homology"/>
<evidence type="ECO:0000256" key="7">
    <source>
        <dbReference type="SAM" id="SignalP"/>
    </source>
</evidence>
<keyword evidence="2" id="KW-0479">Metal-binding</keyword>
<evidence type="ECO:0000313" key="10">
    <source>
        <dbReference type="Proteomes" id="UP001297581"/>
    </source>
</evidence>
<feature type="domain" description="Peptidase M48" evidence="8">
    <location>
        <begin position="61"/>
        <end position="242"/>
    </location>
</feature>
<dbReference type="GO" id="GO:0051603">
    <property type="term" value="P:proteolysis involved in protein catabolic process"/>
    <property type="evidence" value="ECO:0007669"/>
    <property type="project" value="TreeGrafter"/>
</dbReference>
<keyword evidence="10" id="KW-1185">Reference proteome</keyword>
<comment type="cofactor">
    <cofactor evidence="6">
        <name>Zn(2+)</name>
        <dbReference type="ChEBI" id="CHEBI:29105"/>
    </cofactor>
    <text evidence="6">Binds 1 zinc ion per subunit.</text>
</comment>
<dbReference type="GO" id="GO:0016020">
    <property type="term" value="C:membrane"/>
    <property type="evidence" value="ECO:0007669"/>
    <property type="project" value="TreeGrafter"/>
</dbReference>
<sequence length="266" mass="28247">MKQLLCAAALLALLAGCATHQSPTGRGQTLLFSASEMDQLGAASFEEMKKQQKISKDSKVNAYVGCVANRVTAALPGNTQRWEVVVFDSPQVNAFALPGGHIGVYTGLLKVAENQDQLAVVLGHEVSHVLAQHSNEQVSRAQMTGTGLQLANVALGAGGIANRDLYMAALGLGAQVGYILPFGREQETEADVMGLELMARAGFDPRAGTRLWQNMAKVGGEQGPELLSTHPSHSTRISELSRLEQKVLPLYEAAKAAGVKNCQITK</sequence>
<dbReference type="AlphaFoldDB" id="A0AAJ1BIX6"/>
<evidence type="ECO:0000256" key="5">
    <source>
        <dbReference type="ARBA" id="ARBA00023049"/>
    </source>
</evidence>
<evidence type="ECO:0000259" key="8">
    <source>
        <dbReference type="Pfam" id="PF01435"/>
    </source>
</evidence>
<evidence type="ECO:0000313" key="9">
    <source>
        <dbReference type="EMBL" id="MCH4295628.1"/>
    </source>
</evidence>
<dbReference type="PROSITE" id="PS51257">
    <property type="entry name" value="PROKAR_LIPOPROTEIN"/>
    <property type="match status" value="1"/>
</dbReference>
<keyword evidence="3 6" id="KW-0378">Hydrolase</keyword>
<dbReference type="InterPro" id="IPR001915">
    <property type="entry name" value="Peptidase_M48"/>
</dbReference>
<dbReference type="GO" id="GO:0046872">
    <property type="term" value="F:metal ion binding"/>
    <property type="evidence" value="ECO:0007669"/>
    <property type="project" value="UniProtKB-KW"/>
</dbReference>
<dbReference type="GO" id="GO:0004222">
    <property type="term" value="F:metalloendopeptidase activity"/>
    <property type="evidence" value="ECO:0007669"/>
    <property type="project" value="InterPro"/>
</dbReference>
<evidence type="ECO:0000256" key="2">
    <source>
        <dbReference type="ARBA" id="ARBA00022723"/>
    </source>
</evidence>
<dbReference type="PANTHER" id="PTHR22726:SF24">
    <property type="entry name" value="M48 FAMILY METALLOPEPTIDASE"/>
    <property type="match status" value="1"/>
</dbReference>
<keyword evidence="5 6" id="KW-0482">Metalloprotease</keyword>
<keyword evidence="1 6" id="KW-0645">Protease</keyword>
<name>A0AAJ1BIX6_9GAMM</name>
<organism evidence="9 10">
    <name type="scientific">Shewanella zhuhaiensis</name>
    <dbReference type="NCBI Taxonomy" id="2919576"/>
    <lineage>
        <taxon>Bacteria</taxon>
        <taxon>Pseudomonadati</taxon>
        <taxon>Pseudomonadota</taxon>
        <taxon>Gammaproteobacteria</taxon>
        <taxon>Alteromonadales</taxon>
        <taxon>Shewanellaceae</taxon>
        <taxon>Shewanella</taxon>
    </lineage>
</organism>
<dbReference type="EMBL" id="JAKUDL010000005">
    <property type="protein sequence ID" value="MCH4295628.1"/>
    <property type="molecule type" value="Genomic_DNA"/>
</dbReference>
<dbReference type="RefSeq" id="WP_240591808.1">
    <property type="nucleotide sequence ID" value="NZ_JAKUDL010000005.1"/>
</dbReference>
<protein>
    <submittedName>
        <fullName evidence="9">M48 family metallopeptidase</fullName>
    </submittedName>
</protein>
<comment type="similarity">
    <text evidence="6">Belongs to the peptidase M48 family.</text>
</comment>
<reference evidence="9 10" key="1">
    <citation type="submission" date="2022-02" db="EMBL/GenBank/DDBJ databases">
        <title>The genome sequence of Shewanella sp. 3B26.</title>
        <authorList>
            <person name="Du J."/>
        </authorList>
    </citation>
    <scope>NUCLEOTIDE SEQUENCE [LARGE SCALE GENOMIC DNA]</scope>
    <source>
        <strain evidence="9 10">3B26</strain>
    </source>
</reference>
<dbReference type="Pfam" id="PF01435">
    <property type="entry name" value="Peptidase_M48"/>
    <property type="match status" value="1"/>
</dbReference>
<feature type="signal peptide" evidence="7">
    <location>
        <begin position="1"/>
        <end position="20"/>
    </location>
</feature>
<keyword evidence="4 6" id="KW-0862">Zinc</keyword>